<dbReference type="PROSITE" id="PS51257">
    <property type="entry name" value="PROKAR_LIPOPROTEIN"/>
    <property type="match status" value="1"/>
</dbReference>
<comment type="caution">
    <text evidence="1">The sequence shown here is derived from an EMBL/GenBank/DDBJ whole genome shotgun (WGS) entry which is preliminary data.</text>
</comment>
<dbReference type="Pfam" id="PF16109">
    <property type="entry name" value="DUF4827"/>
    <property type="match status" value="1"/>
</dbReference>
<proteinExistence type="predicted"/>
<name>A0A9D5SA92_XYLRU</name>
<dbReference type="GO" id="GO:0003755">
    <property type="term" value="F:peptidyl-prolyl cis-trans isomerase activity"/>
    <property type="evidence" value="ECO:0007669"/>
    <property type="project" value="InterPro"/>
</dbReference>
<organism evidence="1 2">
    <name type="scientific">Xylanibacter ruminicola</name>
    <name type="common">Prevotella ruminicola</name>
    <dbReference type="NCBI Taxonomy" id="839"/>
    <lineage>
        <taxon>Bacteria</taxon>
        <taxon>Pseudomonadati</taxon>
        <taxon>Bacteroidota</taxon>
        <taxon>Bacteroidia</taxon>
        <taxon>Bacteroidales</taxon>
        <taxon>Prevotellaceae</taxon>
        <taxon>Xylanibacter</taxon>
    </lineage>
</organism>
<dbReference type="InterPro" id="IPR046357">
    <property type="entry name" value="PPIase_dom_sf"/>
</dbReference>
<dbReference type="Gene3D" id="3.10.50.40">
    <property type="match status" value="1"/>
</dbReference>
<dbReference type="AlphaFoldDB" id="A0A9D5SA92"/>
<evidence type="ECO:0000313" key="2">
    <source>
        <dbReference type="Proteomes" id="UP000806522"/>
    </source>
</evidence>
<evidence type="ECO:0000313" key="1">
    <source>
        <dbReference type="EMBL" id="MBE6271651.1"/>
    </source>
</evidence>
<protein>
    <submittedName>
        <fullName evidence="1">DUF4827 domain-containing protein</fullName>
    </submittedName>
</protein>
<dbReference type="Proteomes" id="UP000806522">
    <property type="component" value="Unassembled WGS sequence"/>
</dbReference>
<dbReference type="InterPro" id="IPR032252">
    <property type="entry name" value="DUF4827"/>
</dbReference>
<reference evidence="1" key="1">
    <citation type="submission" date="2019-04" db="EMBL/GenBank/DDBJ databases">
        <title>Evolution of Biomass-Degrading Anaerobic Consortia Revealed by Metagenomics.</title>
        <authorList>
            <person name="Peng X."/>
        </authorList>
    </citation>
    <scope>NUCLEOTIDE SEQUENCE</scope>
    <source>
        <strain evidence="1">SIG140</strain>
    </source>
</reference>
<accession>A0A9D5SA92</accession>
<gene>
    <name evidence="1" type="ORF">E7101_12000</name>
</gene>
<sequence>MKKILFIMIALAAVLSSCNDYETYGDKKEKERNAIAKFISDRSIVVISEDQFNQQGYTTNNELNQFVKLDKSGVYMQIERPGCGTMLQDGESTRLVCRFSEYDILQDTTTICNNDPSIVYGGISVVTLPDIISVSRSGGSFTASFESGLMLKAYATASVPSGWLVPLSYIKVGRPQSLSDECAKVRLIVPHSQGHASASSNVTPCYYEITFQRES</sequence>
<dbReference type="EMBL" id="SUYC01000015">
    <property type="protein sequence ID" value="MBE6271651.1"/>
    <property type="molecule type" value="Genomic_DNA"/>
</dbReference>